<proteinExistence type="predicted"/>
<evidence type="ECO:0000313" key="3">
    <source>
        <dbReference type="Proteomes" id="UP000515922"/>
    </source>
</evidence>
<evidence type="ECO:0008006" key="4">
    <source>
        <dbReference type="Google" id="ProtNLM"/>
    </source>
</evidence>
<feature type="region of interest" description="Disordered" evidence="1">
    <location>
        <begin position="1"/>
        <end position="23"/>
    </location>
</feature>
<evidence type="ECO:0000313" key="2">
    <source>
        <dbReference type="EMBL" id="QMP84217.1"/>
    </source>
</evidence>
<name>A0A7G4AW27_9CAUD</name>
<feature type="compositionally biased region" description="Basic and acidic residues" evidence="1">
    <location>
        <begin position="1"/>
        <end position="13"/>
    </location>
</feature>
<protein>
    <recommendedName>
        <fullName evidence="4">Holliday junction resolvase</fullName>
    </recommendedName>
</protein>
<dbReference type="EMBL" id="MT711976">
    <property type="protein sequence ID" value="QMP84217.1"/>
    <property type="molecule type" value="Genomic_DNA"/>
</dbReference>
<organism evidence="2 3">
    <name type="scientific">Streptomyces phage Coruscant</name>
    <dbReference type="NCBI Taxonomy" id="2739834"/>
    <lineage>
        <taxon>Viruses</taxon>
        <taxon>Duplodnaviria</taxon>
        <taxon>Heunggongvirae</taxon>
        <taxon>Uroviricota</taxon>
        <taxon>Caudoviricetes</taxon>
        <taxon>Stanwilliamsviridae</taxon>
        <taxon>Boydwoodruffvirinae</taxon>
        <taxon>Coruscantvirus</taxon>
        <taxon>Coruscantvirus coruscant</taxon>
    </lineage>
</organism>
<sequence length="135" mass="15174">MSEANEIKRDGGKAQKNSGRGKIQKGDATLGPFCYDIKEFTKSFGLSKNVWGKAKIQKGDATLGPFCYDIKEFTKSFGLSKNVWGKACTDAFRSGRMTPALKIILGEGNEKVRLWVIDETMFKDMLEAWEEKYSE</sequence>
<reference evidence="2 3" key="1">
    <citation type="submission" date="2020-07" db="EMBL/GenBank/DDBJ databases">
        <title>Streptomyces phage Genome sequencing and assembly.</title>
        <authorList>
            <person name="Sharma V."/>
            <person name="Hardy A."/>
            <person name="Frunzke J."/>
        </authorList>
    </citation>
    <scope>NUCLEOTIDE SEQUENCE [LARGE SCALE GENOMIC DNA]</scope>
</reference>
<dbReference type="Proteomes" id="UP000515922">
    <property type="component" value="Segment"/>
</dbReference>
<accession>A0A7G4AW27</accession>
<gene>
    <name evidence="2" type="ORF">HUN41_00088</name>
</gene>
<evidence type="ECO:0000256" key="1">
    <source>
        <dbReference type="SAM" id="MobiDB-lite"/>
    </source>
</evidence>
<keyword evidence="3" id="KW-1185">Reference proteome</keyword>